<dbReference type="InterPro" id="IPR029058">
    <property type="entry name" value="AB_hydrolase_fold"/>
</dbReference>
<keyword evidence="3" id="KW-1185">Reference proteome</keyword>
<evidence type="ECO:0000259" key="1">
    <source>
        <dbReference type="Pfam" id="PF12697"/>
    </source>
</evidence>
<dbReference type="Pfam" id="PF12697">
    <property type="entry name" value="Abhydrolase_6"/>
    <property type="match status" value="1"/>
</dbReference>
<dbReference type="SUPFAM" id="SSF53474">
    <property type="entry name" value="alpha/beta-Hydrolases"/>
    <property type="match status" value="1"/>
</dbReference>
<proteinExistence type="predicted"/>
<protein>
    <recommendedName>
        <fullName evidence="1">AB hydrolase-1 domain-containing protein</fullName>
    </recommendedName>
</protein>
<sequence length="296" mass="32234">MAASAAVARAEVALPVEYCQVRPGRMLAVHRRVHPRATHTLFFVHGSCGSLLQWQAQLDHSSRFSSVLAYDSYGCGRSPKPYEWEAYASHALIADLVALVQRFSASSSSEKLVLVAHSAAAGFALQAVRWLSEAPGEGRRQIAGVVTVSALDAVPSALALFRLPLCVLTRLQPSLSAGFVEGALHEETRAARTEEHQELLSLCDGINEANPMYMCQAYYRQLLTPSDEEIAAVRVPVMLIAGEADKIVPPAASLRWAAILGSERAQLHVLPFGSHQVMQEQPAEVNRLLDRFLDTV</sequence>
<evidence type="ECO:0000313" key="2">
    <source>
        <dbReference type="EMBL" id="KAL1519981.1"/>
    </source>
</evidence>
<accession>A0AB34JE12</accession>
<dbReference type="PANTHER" id="PTHR43798:SF33">
    <property type="entry name" value="HYDROLASE, PUTATIVE (AFU_ORTHOLOGUE AFUA_2G14860)-RELATED"/>
    <property type="match status" value="1"/>
</dbReference>
<dbReference type="GO" id="GO:0016020">
    <property type="term" value="C:membrane"/>
    <property type="evidence" value="ECO:0007669"/>
    <property type="project" value="TreeGrafter"/>
</dbReference>
<dbReference type="AlphaFoldDB" id="A0AB34JE12"/>
<dbReference type="InterPro" id="IPR000073">
    <property type="entry name" value="AB_hydrolase_1"/>
</dbReference>
<dbReference type="Proteomes" id="UP001515480">
    <property type="component" value="Unassembled WGS sequence"/>
</dbReference>
<dbReference type="EMBL" id="JBGBPQ010000009">
    <property type="protein sequence ID" value="KAL1519981.1"/>
    <property type="molecule type" value="Genomic_DNA"/>
</dbReference>
<dbReference type="Gene3D" id="3.40.50.1820">
    <property type="entry name" value="alpha/beta hydrolase"/>
    <property type="match status" value="1"/>
</dbReference>
<gene>
    <name evidence="2" type="ORF">AB1Y20_023465</name>
</gene>
<reference evidence="2 3" key="1">
    <citation type="journal article" date="2024" name="Science">
        <title>Giant polyketide synthase enzymes in the biosynthesis of giant marine polyether toxins.</title>
        <authorList>
            <person name="Fallon T.R."/>
            <person name="Shende V.V."/>
            <person name="Wierzbicki I.H."/>
            <person name="Pendleton A.L."/>
            <person name="Watervoot N.F."/>
            <person name="Auber R.P."/>
            <person name="Gonzalez D.J."/>
            <person name="Wisecaver J.H."/>
            <person name="Moore B.S."/>
        </authorList>
    </citation>
    <scope>NUCLEOTIDE SEQUENCE [LARGE SCALE GENOMIC DNA]</scope>
    <source>
        <strain evidence="2 3">12B1</strain>
    </source>
</reference>
<name>A0AB34JE12_PRYPA</name>
<comment type="caution">
    <text evidence="2">The sequence shown here is derived from an EMBL/GenBank/DDBJ whole genome shotgun (WGS) entry which is preliminary data.</text>
</comment>
<feature type="domain" description="AB hydrolase-1" evidence="1">
    <location>
        <begin position="41"/>
        <end position="287"/>
    </location>
</feature>
<dbReference type="InterPro" id="IPR050266">
    <property type="entry name" value="AB_hydrolase_sf"/>
</dbReference>
<evidence type="ECO:0000313" key="3">
    <source>
        <dbReference type="Proteomes" id="UP001515480"/>
    </source>
</evidence>
<dbReference type="PANTHER" id="PTHR43798">
    <property type="entry name" value="MONOACYLGLYCEROL LIPASE"/>
    <property type="match status" value="1"/>
</dbReference>
<organism evidence="2 3">
    <name type="scientific">Prymnesium parvum</name>
    <name type="common">Toxic golden alga</name>
    <dbReference type="NCBI Taxonomy" id="97485"/>
    <lineage>
        <taxon>Eukaryota</taxon>
        <taxon>Haptista</taxon>
        <taxon>Haptophyta</taxon>
        <taxon>Prymnesiophyceae</taxon>
        <taxon>Prymnesiales</taxon>
        <taxon>Prymnesiaceae</taxon>
        <taxon>Prymnesium</taxon>
    </lineage>
</organism>